<reference evidence="1 2" key="1">
    <citation type="submission" date="2020-08" db="EMBL/GenBank/DDBJ databases">
        <title>A Genomic Blueprint of the Chicken Gut Microbiome.</title>
        <authorList>
            <person name="Gilroy R."/>
            <person name="Ravi A."/>
            <person name="Getino M."/>
            <person name="Pursley I."/>
            <person name="Horton D.L."/>
            <person name="Alikhan N.-F."/>
            <person name="Baker D."/>
            <person name="Gharbi K."/>
            <person name="Hall N."/>
            <person name="Watson M."/>
            <person name="Adriaenssens E.M."/>
            <person name="Foster-Nyarko E."/>
            <person name="Jarju S."/>
            <person name="Secka A."/>
            <person name="Antonio M."/>
            <person name="Oren A."/>
            <person name="Chaudhuri R."/>
            <person name="La Ragione R.M."/>
            <person name="Hildebrand F."/>
            <person name="Pallen M.J."/>
        </authorList>
    </citation>
    <scope>NUCLEOTIDE SEQUENCE [LARGE SCALE GENOMIC DNA]</scope>
    <source>
        <strain evidence="1 2">Sa3CUN1</strain>
    </source>
</reference>
<proteinExistence type="predicted"/>
<protein>
    <submittedName>
        <fullName evidence="1">Uncharacterized protein</fullName>
    </submittedName>
</protein>
<sequence>MFILRIKLTRIGVIIFKKLNFLPLSIKNKIAEFLENQTKYITKEMIKRKYI</sequence>
<gene>
    <name evidence="1" type="ORF">H9660_05390</name>
</gene>
<evidence type="ECO:0000313" key="1">
    <source>
        <dbReference type="EMBL" id="MBD7914572.1"/>
    </source>
</evidence>
<dbReference type="RefSeq" id="WP_191749303.1">
    <property type="nucleotide sequence ID" value="NZ_JACSQZ010000012.1"/>
</dbReference>
<name>A0ABR8Q2F2_9CLOT</name>
<keyword evidence="2" id="KW-1185">Reference proteome</keyword>
<organism evidence="1 2">
    <name type="scientific">Clostridium gallinarum</name>
    <dbReference type="NCBI Taxonomy" id="2762246"/>
    <lineage>
        <taxon>Bacteria</taxon>
        <taxon>Bacillati</taxon>
        <taxon>Bacillota</taxon>
        <taxon>Clostridia</taxon>
        <taxon>Eubacteriales</taxon>
        <taxon>Clostridiaceae</taxon>
        <taxon>Clostridium</taxon>
    </lineage>
</organism>
<dbReference type="EMBL" id="JACSQZ010000012">
    <property type="protein sequence ID" value="MBD7914572.1"/>
    <property type="molecule type" value="Genomic_DNA"/>
</dbReference>
<accession>A0ABR8Q2F2</accession>
<evidence type="ECO:0000313" key="2">
    <source>
        <dbReference type="Proteomes" id="UP000640335"/>
    </source>
</evidence>
<comment type="caution">
    <text evidence="1">The sequence shown here is derived from an EMBL/GenBank/DDBJ whole genome shotgun (WGS) entry which is preliminary data.</text>
</comment>
<dbReference type="Proteomes" id="UP000640335">
    <property type="component" value="Unassembled WGS sequence"/>
</dbReference>